<dbReference type="Proteomes" id="UP001187192">
    <property type="component" value="Unassembled WGS sequence"/>
</dbReference>
<keyword evidence="3" id="KW-1185">Reference proteome</keyword>
<evidence type="ECO:0000313" key="3">
    <source>
        <dbReference type="Proteomes" id="UP001187192"/>
    </source>
</evidence>
<proteinExistence type="predicted"/>
<gene>
    <name evidence="2" type="ORF">TIFTF001_027363</name>
</gene>
<sequence length="64" mass="6927">MSMEKIRSPNKTRPDQRSWVAIVTGVPSQVTRLTHQHLCWAADPQTTSPLGILSGSPSGSNKLA</sequence>
<evidence type="ECO:0000256" key="1">
    <source>
        <dbReference type="SAM" id="MobiDB-lite"/>
    </source>
</evidence>
<reference evidence="2" key="1">
    <citation type="submission" date="2023-07" db="EMBL/GenBank/DDBJ databases">
        <title>draft genome sequence of fig (Ficus carica).</title>
        <authorList>
            <person name="Takahashi T."/>
            <person name="Nishimura K."/>
        </authorList>
    </citation>
    <scope>NUCLEOTIDE SEQUENCE</scope>
</reference>
<dbReference type="EMBL" id="BTGU01000076">
    <property type="protein sequence ID" value="GMN58258.1"/>
    <property type="molecule type" value="Genomic_DNA"/>
</dbReference>
<organism evidence="2 3">
    <name type="scientific">Ficus carica</name>
    <name type="common">Common fig</name>
    <dbReference type="NCBI Taxonomy" id="3494"/>
    <lineage>
        <taxon>Eukaryota</taxon>
        <taxon>Viridiplantae</taxon>
        <taxon>Streptophyta</taxon>
        <taxon>Embryophyta</taxon>
        <taxon>Tracheophyta</taxon>
        <taxon>Spermatophyta</taxon>
        <taxon>Magnoliopsida</taxon>
        <taxon>eudicotyledons</taxon>
        <taxon>Gunneridae</taxon>
        <taxon>Pentapetalae</taxon>
        <taxon>rosids</taxon>
        <taxon>fabids</taxon>
        <taxon>Rosales</taxon>
        <taxon>Moraceae</taxon>
        <taxon>Ficeae</taxon>
        <taxon>Ficus</taxon>
    </lineage>
</organism>
<accession>A0AA88DMW3</accession>
<protein>
    <submittedName>
        <fullName evidence="2">Uncharacterized protein</fullName>
    </submittedName>
</protein>
<dbReference type="AlphaFoldDB" id="A0AA88DMW3"/>
<name>A0AA88DMW3_FICCA</name>
<comment type="caution">
    <text evidence="2">The sequence shown here is derived from an EMBL/GenBank/DDBJ whole genome shotgun (WGS) entry which is preliminary data.</text>
</comment>
<evidence type="ECO:0000313" key="2">
    <source>
        <dbReference type="EMBL" id="GMN58258.1"/>
    </source>
</evidence>
<feature type="region of interest" description="Disordered" evidence="1">
    <location>
        <begin position="45"/>
        <end position="64"/>
    </location>
</feature>
<feature type="compositionally biased region" description="Low complexity" evidence="1">
    <location>
        <begin position="48"/>
        <end position="64"/>
    </location>
</feature>